<feature type="transmembrane region" description="Helical" evidence="14">
    <location>
        <begin position="74"/>
        <end position="91"/>
    </location>
</feature>
<comment type="function">
    <text evidence="14">Catalyzes the sodium-dependent uptake of extracellular L-proline.</text>
</comment>
<evidence type="ECO:0000256" key="11">
    <source>
        <dbReference type="ARBA" id="ARBA00023201"/>
    </source>
</evidence>
<evidence type="ECO:0000256" key="12">
    <source>
        <dbReference type="ARBA" id="ARBA00033708"/>
    </source>
</evidence>
<keyword evidence="14" id="KW-0997">Cell inner membrane</keyword>
<dbReference type="PANTHER" id="PTHR48086">
    <property type="entry name" value="SODIUM/PROLINE SYMPORTER-RELATED"/>
    <property type="match status" value="1"/>
</dbReference>
<feature type="transmembrane region" description="Helical" evidence="14">
    <location>
        <begin position="362"/>
        <end position="382"/>
    </location>
</feature>
<evidence type="ECO:0000256" key="1">
    <source>
        <dbReference type="ARBA" id="ARBA00004651"/>
    </source>
</evidence>
<evidence type="ECO:0000256" key="9">
    <source>
        <dbReference type="ARBA" id="ARBA00023065"/>
    </source>
</evidence>
<evidence type="ECO:0000256" key="13">
    <source>
        <dbReference type="RuleBase" id="RU362091"/>
    </source>
</evidence>
<keyword evidence="3 14" id="KW-0813">Transport</keyword>
<dbReference type="Pfam" id="PF00474">
    <property type="entry name" value="SSF"/>
    <property type="match status" value="1"/>
</dbReference>
<keyword evidence="14" id="KW-0029">Amino-acid transport</keyword>
<dbReference type="PANTHER" id="PTHR48086:SF3">
    <property type="entry name" value="SODIUM_PROLINE SYMPORTER"/>
    <property type="match status" value="1"/>
</dbReference>
<dbReference type="EMBL" id="LKAJ02000001">
    <property type="protein sequence ID" value="MCS5710888.1"/>
    <property type="molecule type" value="Genomic_DNA"/>
</dbReference>
<evidence type="ECO:0000313" key="15">
    <source>
        <dbReference type="EMBL" id="KRG21320.1"/>
    </source>
</evidence>
<keyword evidence="8 14" id="KW-0915">Sodium</keyword>
<keyword evidence="9 14" id="KW-0406">Ion transport</keyword>
<dbReference type="GO" id="GO:0015193">
    <property type="term" value="F:L-proline transmembrane transporter activity"/>
    <property type="evidence" value="ECO:0007669"/>
    <property type="project" value="TreeGrafter"/>
</dbReference>
<evidence type="ECO:0000256" key="2">
    <source>
        <dbReference type="ARBA" id="ARBA00006434"/>
    </source>
</evidence>
<evidence type="ECO:0000256" key="8">
    <source>
        <dbReference type="ARBA" id="ARBA00023053"/>
    </source>
</evidence>
<evidence type="ECO:0000256" key="10">
    <source>
        <dbReference type="ARBA" id="ARBA00023136"/>
    </source>
</evidence>
<dbReference type="PATRIC" id="fig|1590043.3.peg.1528"/>
<comment type="subcellular location">
    <subcellularLocation>
        <location evidence="14">Cell inner membrane</location>
        <topology evidence="14">Multi-pass membrane protein</topology>
    </subcellularLocation>
    <subcellularLocation>
        <location evidence="1">Cell membrane</location>
        <topology evidence="1">Multi-pass membrane protein</topology>
    </subcellularLocation>
</comment>
<dbReference type="GO" id="GO:0031402">
    <property type="term" value="F:sodium ion binding"/>
    <property type="evidence" value="ECO:0007669"/>
    <property type="project" value="UniProtKB-UniRule"/>
</dbReference>
<evidence type="ECO:0000313" key="17">
    <source>
        <dbReference type="Proteomes" id="UP000051497"/>
    </source>
</evidence>
<comment type="similarity">
    <text evidence="2 13">Belongs to the sodium:solute symporter (SSF) (TC 2.A.21) family.</text>
</comment>
<reference evidence="15" key="1">
    <citation type="submission" date="2015-09" db="EMBL/GenBank/DDBJ databases">
        <title>Draft Genome Sequences of Two Novel Amoeba-resistant Intranuclear Bacteria, Candidatus Berkiella cookevillensis and Candidatus Berkiella aquae.</title>
        <authorList>
            <person name="Mehari Y.T."/>
            <person name="Arivett B.A."/>
            <person name="Farone A.L."/>
            <person name="Gunderson J.H."/>
            <person name="Farone M.B."/>
        </authorList>
    </citation>
    <scope>NUCLEOTIDE SEQUENCE [LARGE SCALE GENOMIC DNA]</scope>
    <source>
        <strain evidence="15">HT99</strain>
    </source>
</reference>
<dbReference type="InterPro" id="IPR050277">
    <property type="entry name" value="Sodium:Solute_Symporter"/>
</dbReference>
<keyword evidence="11 14" id="KW-0739">Sodium transport</keyword>
<gene>
    <name evidence="15" type="primary">putP</name>
    <name evidence="16" type="ORF">HT99x_005560</name>
    <name evidence="15" type="ORF">HT99x_01496</name>
</gene>
<feature type="transmembrane region" description="Helical" evidence="14">
    <location>
        <begin position="6"/>
        <end position="24"/>
    </location>
</feature>
<dbReference type="Gene3D" id="1.20.1730.10">
    <property type="entry name" value="Sodium/glucose cotransporter"/>
    <property type="match status" value="1"/>
</dbReference>
<evidence type="ECO:0000256" key="5">
    <source>
        <dbReference type="ARBA" id="ARBA00022692"/>
    </source>
</evidence>
<feature type="transmembrane region" description="Helical" evidence="14">
    <location>
        <begin position="420"/>
        <end position="438"/>
    </location>
</feature>
<dbReference type="EMBL" id="LKAJ01000005">
    <property type="protein sequence ID" value="KRG21320.1"/>
    <property type="molecule type" value="Genomic_DNA"/>
</dbReference>
<keyword evidence="4" id="KW-1003">Cell membrane</keyword>
<feature type="transmembrane region" description="Helical" evidence="14">
    <location>
        <begin position="444"/>
        <end position="467"/>
    </location>
</feature>
<comment type="catalytic activity">
    <reaction evidence="12">
        <text>L-proline(in) + Na(+)(in) = L-proline(out) + Na(+)(out)</text>
        <dbReference type="Rhea" id="RHEA:28967"/>
        <dbReference type="ChEBI" id="CHEBI:29101"/>
        <dbReference type="ChEBI" id="CHEBI:60039"/>
    </reaction>
</comment>
<dbReference type="GO" id="GO:0005886">
    <property type="term" value="C:plasma membrane"/>
    <property type="evidence" value="ECO:0007669"/>
    <property type="project" value="UniProtKB-SubCell"/>
</dbReference>
<dbReference type="InterPro" id="IPR011851">
    <property type="entry name" value="Na/Pro_symporter"/>
</dbReference>
<accession>A0A0Q9YYQ4</accession>
<feature type="transmembrane region" description="Helical" evidence="14">
    <location>
        <begin position="234"/>
        <end position="253"/>
    </location>
</feature>
<dbReference type="CDD" id="cd11475">
    <property type="entry name" value="SLC5sbd_PutP"/>
    <property type="match status" value="1"/>
</dbReference>
<organism evidence="15">
    <name type="scientific">Candidatus Berkiella aquae</name>
    <dbReference type="NCBI Taxonomy" id="295108"/>
    <lineage>
        <taxon>Bacteria</taxon>
        <taxon>Pseudomonadati</taxon>
        <taxon>Pseudomonadota</taxon>
        <taxon>Gammaproteobacteria</taxon>
        <taxon>Candidatus Berkiellales</taxon>
        <taxon>Candidatus Berkiellaceae</taxon>
        <taxon>Candidatus Berkiella</taxon>
    </lineage>
</organism>
<evidence type="ECO:0000256" key="6">
    <source>
        <dbReference type="ARBA" id="ARBA00022847"/>
    </source>
</evidence>
<feature type="transmembrane region" description="Helical" evidence="14">
    <location>
        <begin position="121"/>
        <end position="140"/>
    </location>
</feature>
<dbReference type="InterPro" id="IPR018212">
    <property type="entry name" value="Na/solute_symporter_CS"/>
</dbReference>
<dbReference type="OrthoDB" id="9789704at2"/>
<feature type="transmembrane region" description="Helical" evidence="14">
    <location>
        <begin position="313"/>
        <end position="333"/>
    </location>
</feature>
<keyword evidence="17" id="KW-1185">Reference proteome</keyword>
<dbReference type="RefSeq" id="WP_075066124.1">
    <property type="nucleotide sequence ID" value="NZ_LKAJ02000001.1"/>
</dbReference>
<reference evidence="16" key="2">
    <citation type="journal article" date="2016" name="Genome Announc.">
        <title>Draft Genome Sequences of Two Novel Amoeba-Resistant Intranuclear Bacteria, 'Candidatus Berkiella cookevillensis' and 'Candidatus Berkiella aquae'.</title>
        <authorList>
            <person name="Mehari Y.T."/>
            <person name="Arivett B.A."/>
            <person name="Farone A.L."/>
            <person name="Gunderson J.H."/>
            <person name="Farone M.B."/>
        </authorList>
    </citation>
    <scope>NUCLEOTIDE SEQUENCE</scope>
    <source>
        <strain evidence="16">HT99</strain>
    </source>
</reference>
<dbReference type="GO" id="GO:0015824">
    <property type="term" value="P:proline transport"/>
    <property type="evidence" value="ECO:0007669"/>
    <property type="project" value="UniProtKB-UniRule"/>
</dbReference>
<proteinExistence type="inferred from homology"/>
<dbReference type="NCBIfam" id="TIGR00813">
    <property type="entry name" value="sss"/>
    <property type="match status" value="1"/>
</dbReference>
<evidence type="ECO:0000256" key="14">
    <source>
        <dbReference type="RuleBase" id="RU366012"/>
    </source>
</evidence>
<feature type="transmembrane region" description="Helical" evidence="14">
    <location>
        <begin position="388"/>
        <end position="413"/>
    </location>
</feature>
<dbReference type="GO" id="GO:0005298">
    <property type="term" value="F:proline:sodium symporter activity"/>
    <property type="evidence" value="ECO:0007669"/>
    <property type="project" value="UniProtKB-UniRule"/>
</dbReference>
<protein>
    <recommendedName>
        <fullName evidence="14">Sodium/proline symporter</fullName>
    </recommendedName>
    <alternativeName>
        <fullName evidence="14">Proline permease</fullName>
    </alternativeName>
</protein>
<sequence>MNTTTIIAFTSYLFLVVMVAVVAYRITRNLSDFVLGGRQLGGPVAALSAGASDMSAWLLLGLPGAVFVFGLNQIWLPIGLTLGAFVSWRFIAKPLRVFSELANDSLTVPAFLDNRFFDQSGIIRVSLALVTLFFFAFYTASGLVGGAMLLERFNLTFDQALLLGTTIIVAYTFVGGFLAVSWTDFFQGTLMFICLLVVPFVATHEFGGWDKMVSTIAQYGEHRLNPFTDFDGKLLLNLMAWGLGYLGTPHILVRFMAVKTTRDIPIARRICLSWMSLSMVGAVLTGFVGIAYFSEKTNIDPESIFILFSHQLFSPWLAGILFAAILSTIMCAIDSQMLASTSALTEDIYHRMFRKKASQKELIWVGRVGIIVIAAIALLMAMHPDSSVIKLVAFAWAGLSASFGPSVVGALFWRRMTRKGAICGILLGAVTVIVWKIIPIKTGIFSLYEIIPGFVLGTLGVVIGSLLDKAPDTTITEQFDKAWQLIKNTGN</sequence>
<reference evidence="16" key="3">
    <citation type="submission" date="2021-06" db="EMBL/GenBank/DDBJ databases">
        <title>Genomic Description and Analysis of Intracellular Bacteria, Candidatus Berkiella cookevillensis and Candidatus Berkiella aquae.</title>
        <authorList>
            <person name="Kidane D.T."/>
            <person name="Mehari Y.T."/>
            <person name="Rice F.C."/>
            <person name="Arivett B.A."/>
            <person name="Farone A.L."/>
            <person name="Berk S.G."/>
            <person name="Farone M.B."/>
        </authorList>
    </citation>
    <scope>NUCLEOTIDE SEQUENCE</scope>
    <source>
        <strain evidence="16">HT99</strain>
    </source>
</reference>
<feature type="transmembrane region" description="Helical" evidence="14">
    <location>
        <begin position="274"/>
        <end position="293"/>
    </location>
</feature>
<dbReference type="Proteomes" id="UP000051497">
    <property type="component" value="Unassembled WGS sequence"/>
</dbReference>
<evidence type="ECO:0000256" key="3">
    <source>
        <dbReference type="ARBA" id="ARBA00022448"/>
    </source>
</evidence>
<feature type="transmembrane region" description="Helical" evidence="14">
    <location>
        <begin position="160"/>
        <end position="180"/>
    </location>
</feature>
<comment type="caution">
    <text evidence="15">The sequence shown here is derived from an EMBL/GenBank/DDBJ whole genome shotgun (WGS) entry which is preliminary data.</text>
</comment>
<dbReference type="InterPro" id="IPR001734">
    <property type="entry name" value="Na/solute_symporter"/>
</dbReference>
<feature type="transmembrane region" description="Helical" evidence="14">
    <location>
        <begin position="185"/>
        <end position="202"/>
    </location>
</feature>
<keyword evidence="7 14" id="KW-1133">Transmembrane helix</keyword>
<evidence type="ECO:0000313" key="16">
    <source>
        <dbReference type="EMBL" id="MCS5710888.1"/>
    </source>
</evidence>
<evidence type="ECO:0000256" key="7">
    <source>
        <dbReference type="ARBA" id="ARBA00022989"/>
    </source>
</evidence>
<name>A0A0Q9YYQ4_9GAMM</name>
<dbReference type="NCBIfam" id="TIGR02121">
    <property type="entry name" value="Na_Pro_sym"/>
    <property type="match status" value="1"/>
</dbReference>
<dbReference type="STRING" id="295108.HT99x_01496"/>
<dbReference type="InterPro" id="IPR038377">
    <property type="entry name" value="Na/Glc_symporter_sf"/>
</dbReference>
<evidence type="ECO:0000256" key="4">
    <source>
        <dbReference type="ARBA" id="ARBA00022475"/>
    </source>
</evidence>
<keyword evidence="5 14" id="KW-0812">Transmembrane</keyword>
<dbReference type="PROSITE" id="PS50283">
    <property type="entry name" value="NA_SOLUT_SYMP_3"/>
    <property type="match status" value="1"/>
</dbReference>
<dbReference type="AlphaFoldDB" id="A0A0Q9YYQ4"/>
<keyword evidence="10 14" id="KW-0472">Membrane</keyword>
<keyword evidence="6 14" id="KW-0769">Symport</keyword>
<dbReference type="PROSITE" id="PS00457">
    <property type="entry name" value="NA_SOLUT_SYMP_2"/>
    <property type="match status" value="1"/>
</dbReference>